<evidence type="ECO:0000256" key="5">
    <source>
        <dbReference type="ARBA" id="ARBA00023306"/>
    </source>
</evidence>
<keyword evidence="12" id="KW-1185">Reference proteome</keyword>
<evidence type="ECO:0000259" key="8">
    <source>
        <dbReference type="Pfam" id="PF18122"/>
    </source>
</evidence>
<evidence type="ECO:0000259" key="10">
    <source>
        <dbReference type="Pfam" id="PF21282"/>
    </source>
</evidence>
<dbReference type="GO" id="GO:0060090">
    <property type="term" value="F:molecular adaptor activity"/>
    <property type="evidence" value="ECO:0007669"/>
    <property type="project" value="TreeGrafter"/>
</dbReference>
<keyword evidence="2" id="KW-0132">Cell division</keyword>
<keyword evidence="4" id="KW-0498">Mitosis</keyword>
<dbReference type="Pfam" id="PF18122">
    <property type="entry name" value="APC1_C"/>
    <property type="match status" value="1"/>
</dbReference>
<feature type="compositionally biased region" description="Polar residues" evidence="6">
    <location>
        <begin position="1587"/>
        <end position="1599"/>
    </location>
</feature>
<feature type="region of interest" description="Disordered" evidence="6">
    <location>
        <begin position="1587"/>
        <end position="1609"/>
    </location>
</feature>
<feature type="domain" description="Anaphase-promoting complex subunit 1 N-terminal" evidence="7">
    <location>
        <begin position="92"/>
        <end position="232"/>
    </location>
</feature>
<dbReference type="GO" id="GO:0007091">
    <property type="term" value="P:metaphase/anaphase transition of mitotic cell cycle"/>
    <property type="evidence" value="ECO:0007669"/>
    <property type="project" value="TreeGrafter"/>
</dbReference>
<feature type="compositionally biased region" description="Basic and acidic residues" evidence="6">
    <location>
        <begin position="2021"/>
        <end position="2033"/>
    </location>
</feature>
<dbReference type="InterPro" id="IPR024990">
    <property type="entry name" value="Apc1"/>
</dbReference>
<dbReference type="OrthoDB" id="26401at2759"/>
<keyword evidence="3" id="KW-0677">Repeat</keyword>
<dbReference type="InterPro" id="IPR048971">
    <property type="entry name" value="Apc1_3rd"/>
</dbReference>
<dbReference type="InterPro" id="IPR041221">
    <property type="entry name" value="APC1_C"/>
</dbReference>
<dbReference type="GO" id="GO:0051301">
    <property type="term" value="P:cell division"/>
    <property type="evidence" value="ECO:0007669"/>
    <property type="project" value="UniProtKB-KW"/>
</dbReference>
<dbReference type="Proteomes" id="UP000749646">
    <property type="component" value="Unassembled WGS sequence"/>
</dbReference>
<evidence type="ECO:0000256" key="6">
    <source>
        <dbReference type="SAM" id="MobiDB-lite"/>
    </source>
</evidence>
<dbReference type="GO" id="GO:0031145">
    <property type="term" value="P:anaphase-promoting complex-dependent catabolic process"/>
    <property type="evidence" value="ECO:0007669"/>
    <property type="project" value="TreeGrafter"/>
</dbReference>
<evidence type="ECO:0000313" key="11">
    <source>
        <dbReference type="EMBL" id="KAF9956767.1"/>
    </source>
</evidence>
<evidence type="ECO:0000256" key="4">
    <source>
        <dbReference type="ARBA" id="ARBA00022776"/>
    </source>
</evidence>
<dbReference type="GO" id="GO:0005680">
    <property type="term" value="C:anaphase-promoting complex"/>
    <property type="evidence" value="ECO:0007669"/>
    <property type="project" value="InterPro"/>
</dbReference>
<evidence type="ECO:0000256" key="1">
    <source>
        <dbReference type="ARBA" id="ARBA00010547"/>
    </source>
</evidence>
<gene>
    <name evidence="11" type="primary">ANAPC1</name>
    <name evidence="11" type="ORF">BGZ65_002469</name>
</gene>
<feature type="compositionally biased region" description="Basic and acidic residues" evidence="6">
    <location>
        <begin position="912"/>
        <end position="922"/>
    </location>
</feature>
<evidence type="ECO:0000313" key="12">
    <source>
        <dbReference type="Proteomes" id="UP000749646"/>
    </source>
</evidence>
<name>A0A9P6J167_9FUNG</name>
<proteinExistence type="inferred from homology"/>
<dbReference type="InterPro" id="IPR011989">
    <property type="entry name" value="ARM-like"/>
</dbReference>
<dbReference type="Pfam" id="PF21282">
    <property type="entry name" value="APC1_3rd"/>
    <property type="match status" value="1"/>
</dbReference>
<dbReference type="PANTHER" id="PTHR12827">
    <property type="entry name" value="MEIOTIC CHECKPOINT REGULATOR TSG24 FAMILY MEMBER"/>
    <property type="match status" value="1"/>
</dbReference>
<protein>
    <submittedName>
        <fullName evidence="11">Anaphase-promoting complex subunit 1</fullName>
    </submittedName>
</protein>
<sequence length="2078" mass="232183">MEVTVLGEYRPFGNARTTKGYTRDAVSTPYTDLSSTSERHSIFEAPSDDYSHTTTIRNNIVLPRYALYPPTQDGVIYDNLEAKDGSSQASSNQAPHGYDVEVFVQGSKVAWTQGGVLRKVLDFSSENEVVLQTLFAWFIVNGPSQNSNRERDRDREGEEDYEVEQLYAVDNLGADHQGRQQALVIILKDTVRIYFFSGESFSVYLPFGLHKAWAMDLGLLMERKPEPGEEMSEQMEGAGLPRFYMIMDPFNELQIVTLYRLPKQPSSSKSEPEEDVPRIRHLNGIVGDIFNTCVFLSNLDTTDRTVVTFDLLLNRHRVWRYASSMPSSLPFSRVQAQATFAGNMDMDIDVDADLQMRTDTYLFEIESDIHSASHHSTIFSAHAFDGSTVIGILDHEVEKLSCYQIVADQITVHLWTRPALSAVAVEATRKQQRDILIMSHDGALQLWTGFALEFISCHVDIAGSCRDHNRRGHESAGNLDLGGFRLKGVGSRNIASIVAMDTKATTHDVLYIVEMRDAVEDRVNLILKDATILRVRLDFTVRSSLVQECLDAISYALPVNVLWDFKHRFLQLQFDKDPQYESVAAENEWVNFTTTLLSYCNPSFTPPVMSSPKMQTRSLSGLSKKPAVSDSDWNFLLDSDIHRLLGNHPSFRDEPLTLPVSTSNPYSEMILQAQKLASHHFRGPATRQSLRLDFFYKFILMALHLVYEDRNINQATFKEGDMSTLLMLMSHIVRWNTWVDAYSRRDFTNCNNVQVPEVYMDGPTLPLEVYEYEPPDIFRWISDVVSHPTETKPFPTLQSLSSLRDPEQSEFPKLSSALGKQTRKITHFFTELMKDDGDGNQGAVRAVVNEGFTRTELDQLPFGISVPLREAIWRCRRNPSPDLSSDALSFIGRNDLAELASKHGPGYYMKPPSRETVESDKRQDIHSLCKGDVRQDDASEPVITGTEITNSDITDLRFQKDMRVAEAKRMLQSSILLKIRAKEEPQLNEQDLEASHQEILCKLALRTMALPVGRAILTFGTATPILNQKCPIPSINLSAKLVPTYGVTEIDLRLLGGEQALQWPSFHNGVAAGLRISPNSKDVSSSWIIYNRPDVLNCEHAGFLMALGLTGNLKALVKSHVWRYLSFKHELTSTGLLLGLACAHRGTMNTAITRVLSVHMPALLPQNGSDLNLSPVTQVACVLGIGLVYMETSHRRMAEVLLSEIGSASGNAIDSVNSVQECHSVAAGFGLGFITLGQGNKAMGLRDMRIVDSLVSYMPGSTDKNHEARTLAGTARGGDQGWHRHQAGIDVTSAGATVAMGLMYLKTNSKAIATKLSVPETQFLLDYITPDSLMLRVICRAIVLWNSIKPTAAWVLSQVPEYLKDVKTGGPPATESGPQSYYSILAGACFAMGLRFAGSGDKVAYGCIMKYLDMFLDLGRATRGRSYEESITKSTVRACLDVAVMAASMVMAGSGDLDLLRRLRKLHRRIKGDNSSYGSHLAHHMALGLLFLGGGGYTLGTSNRCVAALLCSLYPRLPSDSIDNRSHLQAFRHLWVLAVEPRCLVTRDASSGVCCTVPVRVHLKGAYYQSQVQMGLGCEVSMNYQQEAVQDEQPSQTTRTSERDTDASHTEATGLFWSSKLEMRTPCLLPELSTISKIEILGPRYWPITIDLSGENEDYSKIWSILKSRSISVMRHIGYLSYDEDPEGMRGILARPFPKVLTGGELGETIDHGGSRRRKQERLERLTETRRGNLPGGTRAWQSVLAKQHDWASPEGLDQRSASYGEDFCLTFLQDPQVASFASHLCRVQPGDHRDGSDAEKDEARAVYFTSVLYECLVSDKVEALGVHVWLYDIVNQLESLDELSWRTLWELRILMNYYNTQLRRQLTQVEQCTRTSDVAEEGTKVVLAAQTMEVDGSDTLVKISRVTEVVSKITKRVEQVMEIGRGDTDRSDWSLDRIARHYFAHGNIPSNRIRANERPNSLVVGGPIRSWGNGMNWFKVWLELNEVPGPDAIQGIKMALDNTREIWEGYVDGFHTRVAETEGGHNEARESNGDDDDDDDSGQQKLVAREGRSKLLKQVFSQAYPVVSSMVLDYLVD</sequence>
<reference evidence="11" key="1">
    <citation type="journal article" date="2020" name="Fungal Divers.">
        <title>Resolving the Mortierellaceae phylogeny through synthesis of multi-gene phylogenetics and phylogenomics.</title>
        <authorList>
            <person name="Vandepol N."/>
            <person name="Liber J."/>
            <person name="Desiro A."/>
            <person name="Na H."/>
            <person name="Kennedy M."/>
            <person name="Barry K."/>
            <person name="Grigoriev I.V."/>
            <person name="Miller A.N."/>
            <person name="O'Donnell K."/>
            <person name="Stajich J.E."/>
            <person name="Bonito G."/>
        </authorList>
    </citation>
    <scope>NUCLEOTIDE SEQUENCE</scope>
    <source>
        <strain evidence="11">MES-2147</strain>
    </source>
</reference>
<feature type="region of interest" description="Disordered" evidence="6">
    <location>
        <begin position="2021"/>
        <end position="2045"/>
    </location>
</feature>
<evidence type="ECO:0000259" key="9">
    <source>
        <dbReference type="Pfam" id="PF20518"/>
    </source>
</evidence>
<dbReference type="InterPro" id="IPR049255">
    <property type="entry name" value="Apc1_N"/>
</dbReference>
<feature type="domain" description="Anaphase-promoting complex subunit 1 beta-sandwich" evidence="10">
    <location>
        <begin position="1615"/>
        <end position="1667"/>
    </location>
</feature>
<dbReference type="Gene3D" id="1.25.10.10">
    <property type="entry name" value="Leucine-rich Repeat Variant"/>
    <property type="match status" value="2"/>
</dbReference>
<comment type="similarity">
    <text evidence="1">Belongs to the APC1 family.</text>
</comment>
<feature type="domain" description="Anaphase-promoting complex subunit 1 C-terminal" evidence="8">
    <location>
        <begin position="1767"/>
        <end position="1935"/>
    </location>
</feature>
<evidence type="ECO:0000259" key="7">
    <source>
        <dbReference type="Pfam" id="PF12859"/>
    </source>
</evidence>
<dbReference type="GO" id="GO:0070979">
    <property type="term" value="P:protein K11-linked ubiquitination"/>
    <property type="evidence" value="ECO:0007669"/>
    <property type="project" value="TreeGrafter"/>
</dbReference>
<accession>A0A9P6J167</accession>
<comment type="caution">
    <text evidence="11">The sequence shown here is derived from an EMBL/GenBank/DDBJ whole genome shotgun (WGS) entry which is preliminary data.</text>
</comment>
<organism evidence="11 12">
    <name type="scientific">Modicella reniformis</name>
    <dbReference type="NCBI Taxonomy" id="1440133"/>
    <lineage>
        <taxon>Eukaryota</taxon>
        <taxon>Fungi</taxon>
        <taxon>Fungi incertae sedis</taxon>
        <taxon>Mucoromycota</taxon>
        <taxon>Mortierellomycotina</taxon>
        <taxon>Mortierellomycetes</taxon>
        <taxon>Mortierellales</taxon>
        <taxon>Mortierellaceae</taxon>
        <taxon>Modicella</taxon>
    </lineage>
</organism>
<evidence type="ECO:0000256" key="2">
    <source>
        <dbReference type="ARBA" id="ARBA00022618"/>
    </source>
</evidence>
<dbReference type="PANTHER" id="PTHR12827:SF3">
    <property type="entry name" value="ANAPHASE-PROMOTING COMPLEX SUBUNIT 1"/>
    <property type="match status" value="1"/>
</dbReference>
<keyword evidence="5" id="KW-0131">Cell cycle</keyword>
<feature type="compositionally biased region" description="Basic and acidic residues" evidence="6">
    <location>
        <begin position="1600"/>
        <end position="1609"/>
    </location>
</feature>
<evidence type="ECO:0000256" key="3">
    <source>
        <dbReference type="ARBA" id="ARBA00022737"/>
    </source>
</evidence>
<dbReference type="InterPro" id="IPR046794">
    <property type="entry name" value="Apc1_MidN"/>
</dbReference>
<dbReference type="Pfam" id="PF20518">
    <property type="entry name" value="Apc1_MidN"/>
    <property type="match status" value="1"/>
</dbReference>
<feature type="domain" description="Anaphase-promoting complex subunit 1 middle" evidence="9">
    <location>
        <begin position="846"/>
        <end position="897"/>
    </location>
</feature>
<dbReference type="Pfam" id="PF12859">
    <property type="entry name" value="ANAPC1"/>
    <property type="match status" value="1"/>
</dbReference>
<feature type="region of interest" description="Disordered" evidence="6">
    <location>
        <begin position="902"/>
        <end position="922"/>
    </location>
</feature>
<dbReference type="EMBL" id="JAAAHW010006661">
    <property type="protein sequence ID" value="KAF9956767.1"/>
    <property type="molecule type" value="Genomic_DNA"/>
</dbReference>